<evidence type="ECO:0000313" key="2">
    <source>
        <dbReference type="EMBL" id="CAG8575522.1"/>
    </source>
</evidence>
<dbReference type="EMBL" id="CAJVPS010002747">
    <property type="protein sequence ID" value="CAG8575522.1"/>
    <property type="molecule type" value="Genomic_DNA"/>
</dbReference>
<feature type="non-terminal residue" evidence="2">
    <location>
        <position position="57"/>
    </location>
</feature>
<reference evidence="2" key="1">
    <citation type="submission" date="2021-06" db="EMBL/GenBank/DDBJ databases">
        <authorList>
            <person name="Kallberg Y."/>
            <person name="Tangrot J."/>
            <person name="Rosling A."/>
        </authorList>
    </citation>
    <scope>NUCLEOTIDE SEQUENCE</scope>
    <source>
        <strain evidence="2">FL130A</strain>
    </source>
</reference>
<dbReference type="Proteomes" id="UP000789508">
    <property type="component" value="Unassembled WGS sequence"/>
</dbReference>
<accession>A0A9N9BNT7</accession>
<comment type="caution">
    <text evidence="2">The sequence shown here is derived from an EMBL/GenBank/DDBJ whole genome shotgun (WGS) entry which is preliminary data.</text>
</comment>
<evidence type="ECO:0000313" key="3">
    <source>
        <dbReference type="Proteomes" id="UP000789508"/>
    </source>
</evidence>
<keyword evidence="3" id="KW-1185">Reference proteome</keyword>
<proteinExistence type="predicted"/>
<gene>
    <name evidence="2" type="ORF">ALEPTO_LOCUS7014</name>
</gene>
<dbReference type="AlphaFoldDB" id="A0A9N9BNT7"/>
<name>A0A9N9BNT7_9GLOM</name>
<sequence>RNSKFEPIEEIDKETANLQVLKKQIQSSSCGTSTSPSQNTTSKEKNIQVAKTGSKLK</sequence>
<organism evidence="2 3">
    <name type="scientific">Ambispora leptoticha</name>
    <dbReference type="NCBI Taxonomy" id="144679"/>
    <lineage>
        <taxon>Eukaryota</taxon>
        <taxon>Fungi</taxon>
        <taxon>Fungi incertae sedis</taxon>
        <taxon>Mucoromycota</taxon>
        <taxon>Glomeromycotina</taxon>
        <taxon>Glomeromycetes</taxon>
        <taxon>Archaeosporales</taxon>
        <taxon>Ambisporaceae</taxon>
        <taxon>Ambispora</taxon>
    </lineage>
</organism>
<feature type="compositionally biased region" description="Low complexity" evidence="1">
    <location>
        <begin position="27"/>
        <end position="37"/>
    </location>
</feature>
<protein>
    <submittedName>
        <fullName evidence="2">14465_t:CDS:1</fullName>
    </submittedName>
</protein>
<evidence type="ECO:0000256" key="1">
    <source>
        <dbReference type="SAM" id="MobiDB-lite"/>
    </source>
</evidence>
<feature type="region of interest" description="Disordered" evidence="1">
    <location>
        <begin position="24"/>
        <end position="57"/>
    </location>
</feature>